<protein>
    <recommendedName>
        <fullName evidence="3">6-bladed beta-propeller</fullName>
    </recommendedName>
</protein>
<keyword evidence="2" id="KW-1185">Reference proteome</keyword>
<reference evidence="2" key="1">
    <citation type="submission" date="2014-11" db="EMBL/GenBank/DDBJ databases">
        <title>Genome sequencing of Roseivirga sp. D-25.</title>
        <authorList>
            <person name="Selvaratnam C."/>
            <person name="Thevarajoo S."/>
            <person name="Goh K.M."/>
            <person name="Eee R."/>
            <person name="Chan K.-G."/>
            <person name="Chong C.S."/>
        </authorList>
    </citation>
    <scope>NUCLEOTIDE SEQUENCE [LARGE SCALE GENOMIC DNA]</scope>
    <source>
        <strain evidence="2">D-25</strain>
    </source>
</reference>
<evidence type="ECO:0000313" key="1">
    <source>
        <dbReference type="EMBL" id="KOF02675.1"/>
    </source>
</evidence>
<accession>A0A0L8AKI6</accession>
<dbReference type="Gene3D" id="2.120.10.30">
    <property type="entry name" value="TolB, C-terminal domain"/>
    <property type="match status" value="1"/>
</dbReference>
<dbReference type="OrthoDB" id="1098767at2"/>
<dbReference type="Pfam" id="PF17170">
    <property type="entry name" value="DUF5128"/>
    <property type="match status" value="1"/>
</dbReference>
<dbReference type="SUPFAM" id="SSF63829">
    <property type="entry name" value="Calcium-dependent phosphotriesterase"/>
    <property type="match status" value="1"/>
</dbReference>
<dbReference type="AlphaFoldDB" id="A0A0L8AKI6"/>
<evidence type="ECO:0008006" key="3">
    <source>
        <dbReference type="Google" id="ProtNLM"/>
    </source>
</evidence>
<dbReference type="InterPro" id="IPR011042">
    <property type="entry name" value="6-blade_b-propeller_TolB-like"/>
</dbReference>
<dbReference type="PATRIC" id="fig|1566026.4.peg.320"/>
<gene>
    <name evidence="1" type="ORF">OB69_10180</name>
</gene>
<comment type="caution">
    <text evidence="1">The sequence shown here is derived from an EMBL/GenBank/DDBJ whole genome shotgun (WGS) entry which is preliminary data.</text>
</comment>
<proteinExistence type="predicted"/>
<dbReference type="EMBL" id="JSVA01000010">
    <property type="protein sequence ID" value="KOF02675.1"/>
    <property type="molecule type" value="Genomic_DNA"/>
</dbReference>
<name>A0A0L8AKI6_9BACT</name>
<evidence type="ECO:0000313" key="2">
    <source>
        <dbReference type="Proteomes" id="UP000036908"/>
    </source>
</evidence>
<sequence length="373" mass="42362">MMLKLISKLLATSFMLMCILSCNSVKDESIIVFGELEQEEFSAFLSSTELEVIPLATDEMVIGDFSMARSTDNEYFVFSGQEGKVHRFGSSGNFINTIGQIGDGPTEYRSPAGFVLSNDSLVILTYKKGSSLFYYSKQGDFLKSMDFEESSYVSFELTDYGYVFSTGANKVFENKHNLHSRNFKGELISKFYPIVDRAMFSTGANNFGRGENGSLYFEPFNNQVYKVEKDSLMPTYEFDFGDFNLKENAFDSEDPFENFERIMNNGMAFILAYSESANYAYFNIMLQKNPDKPKAFHLLLNKKTGKSKLIKSLEETAPAFQFMDGDRLLFLFHAGDILNLEKENPGLFGKHQQVIDNIRLDDNPIIVIAKIDF</sequence>
<organism evidence="1 2">
    <name type="scientific">Roseivirga seohaensis subsp. aquiponti</name>
    <dbReference type="NCBI Taxonomy" id="1566026"/>
    <lineage>
        <taxon>Bacteria</taxon>
        <taxon>Pseudomonadati</taxon>
        <taxon>Bacteroidota</taxon>
        <taxon>Cytophagia</taxon>
        <taxon>Cytophagales</taxon>
        <taxon>Roseivirgaceae</taxon>
        <taxon>Roseivirga</taxon>
    </lineage>
</organism>
<dbReference type="Proteomes" id="UP000036908">
    <property type="component" value="Unassembled WGS sequence"/>
</dbReference>